<keyword evidence="2" id="KW-0812">Transmembrane</keyword>
<dbReference type="KEGG" id="lcre:Pla8534_62960"/>
<sequence length="183" mass="19357">MVNPYASPQFESSGDSSLRDSPRPRERGLVGHVRVVSILQMVQGGLDLSAGLLLIGMAVFFGYFLEEIAKENPAMDPQGQLANGGMKAMSIAYGVAGGVIVAIGLLSVVAGAFNLRYRGRVLGFISLTTGLLTVLTCYCAPTSLALFVYGLVVYLNPSVAQAFDLGEAGYTSSQIDDAFPVRR</sequence>
<accession>A0A518E2W1</accession>
<evidence type="ECO:0008006" key="5">
    <source>
        <dbReference type="Google" id="ProtNLM"/>
    </source>
</evidence>
<keyword evidence="2" id="KW-0472">Membrane</keyword>
<keyword evidence="2" id="KW-1133">Transmembrane helix</keyword>
<evidence type="ECO:0000313" key="4">
    <source>
        <dbReference type="Proteomes" id="UP000317648"/>
    </source>
</evidence>
<name>A0A518E2W1_9BACT</name>
<gene>
    <name evidence="3" type="ORF">Pla8534_62960</name>
</gene>
<feature type="transmembrane region" description="Helical" evidence="2">
    <location>
        <begin position="44"/>
        <end position="65"/>
    </location>
</feature>
<feature type="transmembrane region" description="Helical" evidence="2">
    <location>
        <begin position="122"/>
        <end position="155"/>
    </location>
</feature>
<evidence type="ECO:0000256" key="2">
    <source>
        <dbReference type="SAM" id="Phobius"/>
    </source>
</evidence>
<protein>
    <recommendedName>
        <fullName evidence="5">DUF4064 domain-containing protein</fullName>
    </recommendedName>
</protein>
<evidence type="ECO:0000313" key="3">
    <source>
        <dbReference type="EMBL" id="QDU98428.1"/>
    </source>
</evidence>
<organism evidence="3 4">
    <name type="scientific">Lignipirellula cremea</name>
    <dbReference type="NCBI Taxonomy" id="2528010"/>
    <lineage>
        <taxon>Bacteria</taxon>
        <taxon>Pseudomonadati</taxon>
        <taxon>Planctomycetota</taxon>
        <taxon>Planctomycetia</taxon>
        <taxon>Pirellulales</taxon>
        <taxon>Pirellulaceae</taxon>
        <taxon>Lignipirellula</taxon>
    </lineage>
</organism>
<keyword evidence="4" id="KW-1185">Reference proteome</keyword>
<reference evidence="3 4" key="1">
    <citation type="submission" date="2019-02" db="EMBL/GenBank/DDBJ databases">
        <title>Deep-cultivation of Planctomycetes and their phenomic and genomic characterization uncovers novel biology.</title>
        <authorList>
            <person name="Wiegand S."/>
            <person name="Jogler M."/>
            <person name="Boedeker C."/>
            <person name="Pinto D."/>
            <person name="Vollmers J."/>
            <person name="Rivas-Marin E."/>
            <person name="Kohn T."/>
            <person name="Peeters S.H."/>
            <person name="Heuer A."/>
            <person name="Rast P."/>
            <person name="Oberbeckmann S."/>
            <person name="Bunk B."/>
            <person name="Jeske O."/>
            <person name="Meyerdierks A."/>
            <person name="Storesund J.E."/>
            <person name="Kallscheuer N."/>
            <person name="Luecker S."/>
            <person name="Lage O.M."/>
            <person name="Pohl T."/>
            <person name="Merkel B.J."/>
            <person name="Hornburger P."/>
            <person name="Mueller R.-W."/>
            <person name="Bruemmer F."/>
            <person name="Labrenz M."/>
            <person name="Spormann A.M."/>
            <person name="Op den Camp H."/>
            <person name="Overmann J."/>
            <person name="Amann R."/>
            <person name="Jetten M.S.M."/>
            <person name="Mascher T."/>
            <person name="Medema M.H."/>
            <person name="Devos D.P."/>
            <person name="Kaster A.-K."/>
            <person name="Ovreas L."/>
            <person name="Rohde M."/>
            <person name="Galperin M.Y."/>
            <person name="Jogler C."/>
        </authorList>
    </citation>
    <scope>NUCLEOTIDE SEQUENCE [LARGE SCALE GENOMIC DNA]</scope>
    <source>
        <strain evidence="3 4">Pla85_3_4</strain>
    </source>
</reference>
<dbReference type="EMBL" id="CP036433">
    <property type="protein sequence ID" value="QDU98428.1"/>
    <property type="molecule type" value="Genomic_DNA"/>
</dbReference>
<dbReference type="OrthoDB" id="276650at2"/>
<evidence type="ECO:0000256" key="1">
    <source>
        <dbReference type="SAM" id="MobiDB-lite"/>
    </source>
</evidence>
<feature type="transmembrane region" description="Helical" evidence="2">
    <location>
        <begin position="91"/>
        <end position="115"/>
    </location>
</feature>
<dbReference type="AlphaFoldDB" id="A0A518E2W1"/>
<dbReference type="Proteomes" id="UP000317648">
    <property type="component" value="Chromosome"/>
</dbReference>
<proteinExistence type="predicted"/>
<dbReference type="RefSeq" id="WP_145057674.1">
    <property type="nucleotide sequence ID" value="NZ_CP036433.1"/>
</dbReference>
<feature type="region of interest" description="Disordered" evidence="1">
    <location>
        <begin position="1"/>
        <end position="24"/>
    </location>
</feature>